<comment type="caution">
    <text evidence="2">The sequence shown here is derived from an EMBL/GenBank/DDBJ whole genome shotgun (WGS) entry which is preliminary data.</text>
</comment>
<keyword evidence="1" id="KW-0472">Membrane</keyword>
<keyword evidence="1" id="KW-0812">Transmembrane</keyword>
<name>A0A0F9KBN1_9ZZZZ</name>
<keyword evidence="1" id="KW-1133">Transmembrane helix</keyword>
<proteinExistence type="predicted"/>
<feature type="transmembrane region" description="Helical" evidence="1">
    <location>
        <begin position="25"/>
        <end position="43"/>
    </location>
</feature>
<protein>
    <submittedName>
        <fullName evidence="2">Uncharacterized protein</fullName>
    </submittedName>
</protein>
<accession>A0A0F9KBN1</accession>
<dbReference type="AlphaFoldDB" id="A0A0F9KBN1"/>
<evidence type="ECO:0000313" key="2">
    <source>
        <dbReference type="EMBL" id="KKM72116.1"/>
    </source>
</evidence>
<gene>
    <name evidence="2" type="ORF">LCGC14_1423740</name>
</gene>
<organism evidence="2">
    <name type="scientific">marine sediment metagenome</name>
    <dbReference type="NCBI Taxonomy" id="412755"/>
    <lineage>
        <taxon>unclassified sequences</taxon>
        <taxon>metagenomes</taxon>
        <taxon>ecological metagenomes</taxon>
    </lineage>
</organism>
<reference evidence="2" key="1">
    <citation type="journal article" date="2015" name="Nature">
        <title>Complex archaea that bridge the gap between prokaryotes and eukaryotes.</title>
        <authorList>
            <person name="Spang A."/>
            <person name="Saw J.H."/>
            <person name="Jorgensen S.L."/>
            <person name="Zaremba-Niedzwiedzka K."/>
            <person name="Martijn J."/>
            <person name="Lind A.E."/>
            <person name="van Eijk R."/>
            <person name="Schleper C."/>
            <person name="Guy L."/>
            <person name="Ettema T.J."/>
        </authorList>
    </citation>
    <scope>NUCLEOTIDE SEQUENCE</scope>
</reference>
<evidence type="ECO:0000256" key="1">
    <source>
        <dbReference type="SAM" id="Phobius"/>
    </source>
</evidence>
<sequence>MILLREAGSALVMGTVGGSIVSQRWEFVVFGVGLFLWMTYILIRIGEFKKPPND</sequence>
<dbReference type="EMBL" id="LAZR01009526">
    <property type="protein sequence ID" value="KKM72116.1"/>
    <property type="molecule type" value="Genomic_DNA"/>
</dbReference>